<keyword evidence="2" id="KW-1133">Transmembrane helix</keyword>
<dbReference type="EMBL" id="WIUZ02000014">
    <property type="protein sequence ID" value="KAF9781209.1"/>
    <property type="molecule type" value="Genomic_DNA"/>
</dbReference>
<dbReference type="Proteomes" id="UP000736335">
    <property type="component" value="Unassembled WGS sequence"/>
</dbReference>
<feature type="region of interest" description="Disordered" evidence="1">
    <location>
        <begin position="1"/>
        <end position="71"/>
    </location>
</feature>
<keyword evidence="2" id="KW-0472">Membrane</keyword>
<feature type="transmembrane region" description="Helical" evidence="2">
    <location>
        <begin position="499"/>
        <end position="518"/>
    </location>
</feature>
<keyword evidence="2" id="KW-0812">Transmembrane</keyword>
<feature type="region of interest" description="Disordered" evidence="1">
    <location>
        <begin position="127"/>
        <end position="176"/>
    </location>
</feature>
<feature type="region of interest" description="Disordered" evidence="1">
    <location>
        <begin position="252"/>
        <end position="281"/>
    </location>
</feature>
<evidence type="ECO:0008006" key="5">
    <source>
        <dbReference type="Google" id="ProtNLM"/>
    </source>
</evidence>
<organism evidence="3 4">
    <name type="scientific">Thelephora terrestris</name>
    <dbReference type="NCBI Taxonomy" id="56493"/>
    <lineage>
        <taxon>Eukaryota</taxon>
        <taxon>Fungi</taxon>
        <taxon>Dikarya</taxon>
        <taxon>Basidiomycota</taxon>
        <taxon>Agaricomycotina</taxon>
        <taxon>Agaricomycetes</taxon>
        <taxon>Thelephorales</taxon>
        <taxon>Thelephoraceae</taxon>
        <taxon>Thelephora</taxon>
    </lineage>
</organism>
<evidence type="ECO:0000313" key="3">
    <source>
        <dbReference type="EMBL" id="KAF9781209.1"/>
    </source>
</evidence>
<keyword evidence="4" id="KW-1185">Reference proteome</keyword>
<evidence type="ECO:0000256" key="1">
    <source>
        <dbReference type="SAM" id="MobiDB-lite"/>
    </source>
</evidence>
<dbReference type="OrthoDB" id="3307943at2759"/>
<proteinExistence type="predicted"/>
<feature type="compositionally biased region" description="Polar residues" evidence="1">
    <location>
        <begin position="459"/>
        <end position="477"/>
    </location>
</feature>
<gene>
    <name evidence="3" type="ORF">BJ322DRAFT_259660</name>
</gene>
<comment type="caution">
    <text evidence="3">The sequence shown here is derived from an EMBL/GenBank/DDBJ whole genome shotgun (WGS) entry which is preliminary data.</text>
</comment>
<feature type="compositionally biased region" description="Low complexity" evidence="1">
    <location>
        <begin position="127"/>
        <end position="137"/>
    </location>
</feature>
<evidence type="ECO:0000256" key="2">
    <source>
        <dbReference type="SAM" id="Phobius"/>
    </source>
</evidence>
<reference evidence="3" key="2">
    <citation type="submission" date="2020-11" db="EMBL/GenBank/DDBJ databases">
        <authorList>
            <consortium name="DOE Joint Genome Institute"/>
            <person name="Kuo A."/>
            <person name="Miyauchi S."/>
            <person name="Kiss E."/>
            <person name="Drula E."/>
            <person name="Kohler A."/>
            <person name="Sanchez-Garcia M."/>
            <person name="Andreopoulos B."/>
            <person name="Barry K.W."/>
            <person name="Bonito G."/>
            <person name="Buee M."/>
            <person name="Carver A."/>
            <person name="Chen C."/>
            <person name="Cichocki N."/>
            <person name="Clum A."/>
            <person name="Culley D."/>
            <person name="Crous P.W."/>
            <person name="Fauchery L."/>
            <person name="Girlanda M."/>
            <person name="Hayes R."/>
            <person name="Keri Z."/>
            <person name="Labutti K."/>
            <person name="Lipzen A."/>
            <person name="Lombard V."/>
            <person name="Magnuson J."/>
            <person name="Maillard F."/>
            <person name="Morin E."/>
            <person name="Murat C."/>
            <person name="Nolan M."/>
            <person name="Ohm R."/>
            <person name="Pangilinan J."/>
            <person name="Pereira M."/>
            <person name="Perotto S."/>
            <person name="Peter M."/>
            <person name="Riley R."/>
            <person name="Sitrit Y."/>
            <person name="Stielow B."/>
            <person name="Szollosi G."/>
            <person name="Zifcakova L."/>
            <person name="Stursova M."/>
            <person name="Spatafora J.W."/>
            <person name="Tedersoo L."/>
            <person name="Vaario L.-M."/>
            <person name="Yamada A."/>
            <person name="Yan M."/>
            <person name="Wang P."/>
            <person name="Xu J."/>
            <person name="Bruns T."/>
            <person name="Baldrian P."/>
            <person name="Vilgalys R."/>
            <person name="Henrissat B."/>
            <person name="Grigoriev I.V."/>
            <person name="Hibbett D."/>
            <person name="Nagy L.G."/>
            <person name="Martin F.M."/>
        </authorList>
    </citation>
    <scope>NUCLEOTIDE SEQUENCE</scope>
    <source>
        <strain evidence="3">UH-Tt-Lm1</strain>
    </source>
</reference>
<reference evidence="3" key="1">
    <citation type="journal article" date="2020" name="Nat. Commun.">
        <title>Large-scale genome sequencing of mycorrhizal fungi provides insights into the early evolution of symbiotic traits.</title>
        <authorList>
            <person name="Miyauchi S."/>
            <person name="Kiss E."/>
            <person name="Kuo A."/>
            <person name="Drula E."/>
            <person name="Kohler A."/>
            <person name="Sanchez-Garcia M."/>
            <person name="Morin E."/>
            <person name="Andreopoulos B."/>
            <person name="Barry K.W."/>
            <person name="Bonito G."/>
            <person name="Buee M."/>
            <person name="Carver A."/>
            <person name="Chen C."/>
            <person name="Cichocki N."/>
            <person name="Clum A."/>
            <person name="Culley D."/>
            <person name="Crous P.W."/>
            <person name="Fauchery L."/>
            <person name="Girlanda M."/>
            <person name="Hayes R.D."/>
            <person name="Keri Z."/>
            <person name="LaButti K."/>
            <person name="Lipzen A."/>
            <person name="Lombard V."/>
            <person name="Magnuson J."/>
            <person name="Maillard F."/>
            <person name="Murat C."/>
            <person name="Nolan M."/>
            <person name="Ohm R.A."/>
            <person name="Pangilinan J."/>
            <person name="Pereira M.F."/>
            <person name="Perotto S."/>
            <person name="Peter M."/>
            <person name="Pfister S."/>
            <person name="Riley R."/>
            <person name="Sitrit Y."/>
            <person name="Stielow J.B."/>
            <person name="Szollosi G."/>
            <person name="Zifcakova L."/>
            <person name="Stursova M."/>
            <person name="Spatafora J.W."/>
            <person name="Tedersoo L."/>
            <person name="Vaario L.M."/>
            <person name="Yamada A."/>
            <person name="Yan M."/>
            <person name="Wang P."/>
            <person name="Xu J."/>
            <person name="Bruns T."/>
            <person name="Baldrian P."/>
            <person name="Vilgalys R."/>
            <person name="Dunand C."/>
            <person name="Henrissat B."/>
            <person name="Grigoriev I.V."/>
            <person name="Hibbett D."/>
            <person name="Nagy L.G."/>
            <person name="Martin F.M."/>
        </authorList>
    </citation>
    <scope>NUCLEOTIDE SEQUENCE</scope>
    <source>
        <strain evidence="3">UH-Tt-Lm1</strain>
    </source>
</reference>
<accession>A0A9P6L3Z8</accession>
<feature type="compositionally biased region" description="Low complexity" evidence="1">
    <location>
        <begin position="23"/>
        <end position="36"/>
    </location>
</feature>
<protein>
    <recommendedName>
        <fullName evidence="5">F-box domain-containing protein</fullName>
    </recommendedName>
</protein>
<feature type="region of interest" description="Disordered" evidence="1">
    <location>
        <begin position="455"/>
        <end position="483"/>
    </location>
</feature>
<name>A0A9P6L3Z8_9AGAM</name>
<evidence type="ECO:0000313" key="4">
    <source>
        <dbReference type="Proteomes" id="UP000736335"/>
    </source>
</evidence>
<feature type="compositionally biased region" description="Low complexity" evidence="1">
    <location>
        <begin position="56"/>
        <end position="71"/>
    </location>
</feature>
<sequence>MQIRKDNDPLAQYGTPSRPISPPATLSTPLKKPTTTGNEPGEIDSQSVEPRAGRESPPQQQRSAASPSQFPPELIDHIVDHLHDDKESLIRCSLASRVFSHATSYHLFRTVRIPSLQRCVRFQELVSPSSHPLSSTSNPPPSPSPAPHTTHHQITQAHARSTHLHPNPDLISTQSHTRPTCMSICDVSATWDISKFVRKIEFQYPPTSIVEYVSEAVKLVRMLPRIREVAFVWWIGSTGVEEIARAFAPISHNPSHSLDQTPSSTSTSALSETRTGPASTSDPLKVHLDMVDFESVHMFLDFLESFGGRLRELSLSNVGFGGDDGKGRGDFRGRRLPGIESVCLGFEAVVKPKVPGPDGPTMGNTDNLFGAPDVCDILESIAPNVSDLQLFRDVEEAKDVYMYVSPGARTARTLRLPMFRKLKSVTMCVPGSRWSDLIYEIAAWFARDRSHGEIADPTCQRTGGKTGSGPRSDSSTPLGKAMSTGGSLKVLYWERTLRVWMGGAFVLYLVTTVAGLSVRAGTGMIPSIC</sequence>
<dbReference type="AlphaFoldDB" id="A0A9P6L3Z8"/>